<evidence type="ECO:0000313" key="4">
    <source>
        <dbReference type="Proteomes" id="UP000321062"/>
    </source>
</evidence>
<keyword evidence="4" id="KW-1185">Reference proteome</keyword>
<evidence type="ECO:0000259" key="2">
    <source>
        <dbReference type="Pfam" id="PF08327"/>
    </source>
</evidence>
<gene>
    <name evidence="3" type="ORF">FNA67_14535</name>
</gene>
<comment type="similarity">
    <text evidence="1">Belongs to the AHA1 family.</text>
</comment>
<dbReference type="EMBL" id="CP041690">
    <property type="protein sequence ID" value="QEE21328.1"/>
    <property type="molecule type" value="Genomic_DNA"/>
</dbReference>
<dbReference type="OrthoDB" id="9805228at2"/>
<organism evidence="3 4">
    <name type="scientific">Paradevosia tibetensis</name>
    <dbReference type="NCBI Taxonomy" id="1447062"/>
    <lineage>
        <taxon>Bacteria</taxon>
        <taxon>Pseudomonadati</taxon>
        <taxon>Pseudomonadota</taxon>
        <taxon>Alphaproteobacteria</taxon>
        <taxon>Hyphomicrobiales</taxon>
        <taxon>Devosiaceae</taxon>
        <taxon>Paradevosia</taxon>
    </lineage>
</organism>
<dbReference type="CDD" id="cd07826">
    <property type="entry name" value="SRPBCC_CalC_Aha1-like_9"/>
    <property type="match status" value="1"/>
</dbReference>
<name>A0A5B9DSB6_9HYPH</name>
<accession>A0A5B9DSB6</accession>
<dbReference type="Proteomes" id="UP000321062">
    <property type="component" value="Chromosome"/>
</dbReference>
<proteinExistence type="inferred from homology"/>
<dbReference type="AlphaFoldDB" id="A0A5B9DSB6"/>
<feature type="domain" description="Activator of Hsp90 ATPase homologue 1/2-like C-terminal" evidence="2">
    <location>
        <begin position="22"/>
        <end position="156"/>
    </location>
</feature>
<dbReference type="SUPFAM" id="SSF55961">
    <property type="entry name" value="Bet v1-like"/>
    <property type="match status" value="1"/>
</dbReference>
<dbReference type="Gene3D" id="3.30.530.20">
    <property type="match status" value="1"/>
</dbReference>
<dbReference type="KEGG" id="yti:FNA67_14535"/>
<evidence type="ECO:0000313" key="3">
    <source>
        <dbReference type="EMBL" id="QEE21328.1"/>
    </source>
</evidence>
<sequence>MPAPLTVSTPSERELAITRQFDAPRDLVFLCYSRPELIRRWLGPPDWTMPTCEMDFRVGGKWRFVLRSPDGFEMGSGGVYREIVSPERIVNTETYDMDWTGGEAIATVSLVENADGTTTATTTVLYSSREARDGAAASPIAEGMEVSFKRLDELLETQPAA</sequence>
<dbReference type="InterPro" id="IPR013538">
    <property type="entry name" value="ASHA1/2-like_C"/>
</dbReference>
<protein>
    <submittedName>
        <fullName evidence="3">ATPase</fullName>
    </submittedName>
</protein>
<dbReference type="InterPro" id="IPR023393">
    <property type="entry name" value="START-like_dom_sf"/>
</dbReference>
<evidence type="ECO:0000256" key="1">
    <source>
        <dbReference type="ARBA" id="ARBA00006817"/>
    </source>
</evidence>
<reference evidence="3 4" key="1">
    <citation type="journal article" date="2015" name="Int. J. Syst. Evol. Microbiol.">
        <title>Youhaiella tibetensis gen. nov., sp. nov., isolated from subsurface sediment.</title>
        <authorList>
            <person name="Wang Y.X."/>
            <person name="Huang F.Q."/>
            <person name="Nogi Y."/>
            <person name="Pang S.J."/>
            <person name="Wang P.K."/>
            <person name="Lv J."/>
        </authorList>
    </citation>
    <scope>NUCLEOTIDE SEQUENCE [LARGE SCALE GENOMIC DNA]</scope>
    <source>
        <strain evidence="4">fig4</strain>
    </source>
</reference>
<dbReference type="Pfam" id="PF08327">
    <property type="entry name" value="AHSA1"/>
    <property type="match status" value="1"/>
</dbReference>
<dbReference type="RefSeq" id="WP_147656525.1">
    <property type="nucleotide sequence ID" value="NZ_BMFM01000001.1"/>
</dbReference>